<accession>A0A4V2S620</accession>
<keyword evidence="3" id="KW-0238">DNA-binding</keyword>
<name>A0A4V2S620_9PSEU</name>
<dbReference type="EMBL" id="SLWS01000009">
    <property type="protein sequence ID" value="TCO54350.1"/>
    <property type="molecule type" value="Genomic_DNA"/>
</dbReference>
<comment type="caution">
    <text evidence="3">The sequence shown here is derived from an EMBL/GenBank/DDBJ whole genome shotgun (WGS) entry which is preliminary data.</text>
</comment>
<dbReference type="InterPro" id="IPR051448">
    <property type="entry name" value="CdaR-like_regulators"/>
</dbReference>
<reference evidence="3 4" key="1">
    <citation type="submission" date="2019-03" db="EMBL/GenBank/DDBJ databases">
        <title>Genomic Encyclopedia of Type Strains, Phase IV (KMG-IV): sequencing the most valuable type-strain genomes for metagenomic binning, comparative biology and taxonomic classification.</title>
        <authorList>
            <person name="Goeker M."/>
        </authorList>
    </citation>
    <scope>NUCLEOTIDE SEQUENCE [LARGE SCALE GENOMIC DNA]</scope>
    <source>
        <strain evidence="3 4">DSM 45934</strain>
    </source>
</reference>
<dbReference type="PANTHER" id="PTHR33744">
    <property type="entry name" value="CARBOHYDRATE DIACID REGULATOR"/>
    <property type="match status" value="1"/>
</dbReference>
<dbReference type="SUPFAM" id="SSF46689">
    <property type="entry name" value="Homeodomain-like"/>
    <property type="match status" value="1"/>
</dbReference>
<dbReference type="AlphaFoldDB" id="A0A4V2S620"/>
<proteinExistence type="predicted"/>
<organism evidence="3 4">
    <name type="scientific">Actinocrispum wychmicini</name>
    <dbReference type="NCBI Taxonomy" id="1213861"/>
    <lineage>
        <taxon>Bacteria</taxon>
        <taxon>Bacillati</taxon>
        <taxon>Actinomycetota</taxon>
        <taxon>Actinomycetes</taxon>
        <taxon>Pseudonocardiales</taxon>
        <taxon>Pseudonocardiaceae</taxon>
        <taxon>Actinocrispum</taxon>
    </lineage>
</organism>
<dbReference type="GO" id="GO:0003677">
    <property type="term" value="F:DNA binding"/>
    <property type="evidence" value="ECO:0007669"/>
    <property type="project" value="UniProtKB-KW"/>
</dbReference>
<dbReference type="InterPro" id="IPR025736">
    <property type="entry name" value="PucR_C-HTH_dom"/>
</dbReference>
<evidence type="ECO:0000313" key="3">
    <source>
        <dbReference type="EMBL" id="TCO54350.1"/>
    </source>
</evidence>
<dbReference type="Pfam" id="PF07905">
    <property type="entry name" value="PucR"/>
    <property type="match status" value="1"/>
</dbReference>
<sequence length="509" mass="53393">MAWCRTLPELASATLHTGADQLHRPIRWVAVIEWPVEHFVSTGDLVLTTGVGCDEAQLVRFVGQLAEAGAAAVCFSTGPGAPHQNVPTAVVAAAAEVAMPLLELPWSIRFSDVSRAIIQSLFTRDQGVNQALLSATGVAGVADALEVVLGGPVLVLDLTLGLLGAGPAGTDWGASPDRLTRLRDCLTGVDALTAQLDADHRLVAAPATVRADILAWVVAILPTADDPAAAELAVAHAGTAVAIELLRDIAADEAEWRARSDFLWTVAAGGITSEHELAARAALLGLPLSLGLNVGVGLLEIQDAATAPSVRDVALRLRRRLVAAGGLVAWRGNELLVGARAAGVDFAMVVEEAASVAAPATLSWGLATGSYTLSTLADAVVQARTARAVTRALHGPGAAGRTDELGAFMLLHSLATDQVAARLAGEVLSPLETADKDHNSDLLGTLEVFLAENGNISSAARRLFLNRHSLIYRLRKITDLTDRDLGSHEDRLLLDISLRLRRLRAEVDR</sequence>
<evidence type="ECO:0000259" key="1">
    <source>
        <dbReference type="Pfam" id="PF07905"/>
    </source>
</evidence>
<dbReference type="Pfam" id="PF13556">
    <property type="entry name" value="HTH_30"/>
    <property type="match status" value="1"/>
</dbReference>
<evidence type="ECO:0000313" key="4">
    <source>
        <dbReference type="Proteomes" id="UP000295680"/>
    </source>
</evidence>
<dbReference type="InterPro" id="IPR009057">
    <property type="entry name" value="Homeodomain-like_sf"/>
</dbReference>
<protein>
    <submittedName>
        <fullName evidence="3">DNA-binding PucR family transcriptional regulator</fullName>
    </submittedName>
</protein>
<feature type="domain" description="PucR C-terminal helix-turn-helix" evidence="2">
    <location>
        <begin position="442"/>
        <end position="500"/>
    </location>
</feature>
<dbReference type="Proteomes" id="UP000295680">
    <property type="component" value="Unassembled WGS sequence"/>
</dbReference>
<keyword evidence="4" id="KW-1185">Reference proteome</keyword>
<gene>
    <name evidence="3" type="ORF">EV192_109331</name>
</gene>
<evidence type="ECO:0000259" key="2">
    <source>
        <dbReference type="Pfam" id="PF13556"/>
    </source>
</evidence>
<dbReference type="InterPro" id="IPR042070">
    <property type="entry name" value="PucR_C-HTH_sf"/>
</dbReference>
<dbReference type="PANTHER" id="PTHR33744:SF1">
    <property type="entry name" value="DNA-BINDING TRANSCRIPTIONAL ACTIVATOR ADER"/>
    <property type="match status" value="1"/>
</dbReference>
<dbReference type="Gene3D" id="1.10.10.2840">
    <property type="entry name" value="PucR C-terminal helix-turn-helix domain"/>
    <property type="match status" value="1"/>
</dbReference>
<dbReference type="InterPro" id="IPR012914">
    <property type="entry name" value="PucR_dom"/>
</dbReference>
<feature type="domain" description="Purine catabolism PurC-like" evidence="1">
    <location>
        <begin position="6"/>
        <end position="120"/>
    </location>
</feature>